<dbReference type="EMBL" id="GIKN01007637">
    <property type="protein sequence ID" value="NIE49910.1"/>
    <property type="molecule type" value="Transcribed_RNA"/>
</dbReference>
<reference evidence="1" key="1">
    <citation type="submission" date="2020-03" db="EMBL/GenBank/DDBJ databases">
        <title>A transcriptome and proteome of the tick Rhipicephalus microplus shaped by the genetic composition of its hosts and developmental stage.</title>
        <authorList>
            <person name="Garcia G.R."/>
            <person name="Ribeiro J.M.C."/>
            <person name="Maruyama S.R."/>
            <person name="Gardinasse L.G."/>
            <person name="Nelson K."/>
            <person name="Ferreira B.R."/>
            <person name="Andrade T.G."/>
            <person name="Santos I.K.F.M."/>
        </authorList>
    </citation>
    <scope>NUCLEOTIDE SEQUENCE</scope>
    <source>
        <strain evidence="1">NSGR</strain>
        <tissue evidence="1">Salivary glands</tissue>
    </source>
</reference>
<accession>A0A6G5AI92</accession>
<dbReference type="AlphaFoldDB" id="A0A6G5AI92"/>
<name>A0A6G5AI92_RHIMP</name>
<sequence>MPLRCGLLQSHCQNAIFVLSAYLTETMFSGECLKKNISFHISCPCALMPTCLISASFALSSLLLHSRKKRLCRAGQVHSVTHVHHPICIQHTQDRSSLCLEKNLLQRPT</sequence>
<protein>
    <submittedName>
        <fullName evidence="1">Uncharacterized protein</fullName>
    </submittedName>
</protein>
<proteinExistence type="predicted"/>
<organism evidence="1">
    <name type="scientific">Rhipicephalus microplus</name>
    <name type="common">Cattle tick</name>
    <name type="synonym">Boophilus microplus</name>
    <dbReference type="NCBI Taxonomy" id="6941"/>
    <lineage>
        <taxon>Eukaryota</taxon>
        <taxon>Metazoa</taxon>
        <taxon>Ecdysozoa</taxon>
        <taxon>Arthropoda</taxon>
        <taxon>Chelicerata</taxon>
        <taxon>Arachnida</taxon>
        <taxon>Acari</taxon>
        <taxon>Parasitiformes</taxon>
        <taxon>Ixodida</taxon>
        <taxon>Ixodoidea</taxon>
        <taxon>Ixodidae</taxon>
        <taxon>Rhipicephalinae</taxon>
        <taxon>Rhipicephalus</taxon>
        <taxon>Boophilus</taxon>
    </lineage>
</organism>
<evidence type="ECO:0000313" key="1">
    <source>
        <dbReference type="EMBL" id="NIE49910.1"/>
    </source>
</evidence>